<dbReference type="PROSITE" id="PS50157">
    <property type="entry name" value="ZINC_FINGER_C2H2_2"/>
    <property type="match status" value="1"/>
</dbReference>
<dbReference type="AlphaFoldDB" id="A0A8J5X167"/>
<dbReference type="PROSITE" id="PS00028">
    <property type="entry name" value="ZINC_FINGER_C2H2_1"/>
    <property type="match status" value="1"/>
</dbReference>
<comment type="caution">
    <text evidence="11">The sequence shown here is derived from an EMBL/GenBank/DDBJ whole genome shotgun (WGS) entry which is preliminary data.</text>
</comment>
<dbReference type="GO" id="GO:0005634">
    <property type="term" value="C:nucleus"/>
    <property type="evidence" value="ECO:0007669"/>
    <property type="project" value="UniProtKB-SubCell"/>
</dbReference>
<keyword evidence="5" id="KW-0805">Transcription regulation</keyword>
<keyword evidence="7" id="KW-0539">Nucleus</keyword>
<reference evidence="11" key="1">
    <citation type="journal article" date="2021" name="bioRxiv">
        <title>Whole Genome Assembly and Annotation of Northern Wild Rice, Zizania palustris L., Supports a Whole Genome Duplication in the Zizania Genus.</title>
        <authorList>
            <person name="Haas M."/>
            <person name="Kono T."/>
            <person name="Macchietto M."/>
            <person name="Millas R."/>
            <person name="McGilp L."/>
            <person name="Shao M."/>
            <person name="Duquette J."/>
            <person name="Hirsch C.N."/>
            <person name="Kimball J."/>
        </authorList>
    </citation>
    <scope>NUCLEOTIDE SEQUENCE</scope>
    <source>
        <tissue evidence="11">Fresh leaf tissue</tissue>
    </source>
</reference>
<dbReference type="GO" id="GO:0008270">
    <property type="term" value="F:zinc ion binding"/>
    <property type="evidence" value="ECO:0007669"/>
    <property type="project" value="UniProtKB-KW"/>
</dbReference>
<sequence length="131" mass="13403">MDGGDGARRPLYYECTHCKRGFTNAQALGGHMNVHRKERATAGGKASQGRRGAGAGSGGAINLLQQYGGGEAAAAAAGGAAAGATTPPLQQHGGDVNLRLTLGRNNFVDDDCVDGVDLELRLGCGGHYYPY</sequence>
<keyword evidence="12" id="KW-1185">Reference proteome</keyword>
<reference evidence="11" key="2">
    <citation type="submission" date="2021-02" db="EMBL/GenBank/DDBJ databases">
        <authorList>
            <person name="Kimball J.A."/>
            <person name="Haas M.W."/>
            <person name="Macchietto M."/>
            <person name="Kono T."/>
            <person name="Duquette J."/>
            <person name="Shao M."/>
        </authorList>
    </citation>
    <scope>NUCLEOTIDE SEQUENCE</scope>
    <source>
        <tissue evidence="11">Fresh leaf tissue</tissue>
    </source>
</reference>
<protein>
    <recommendedName>
        <fullName evidence="10">C2H2-type domain-containing protein</fullName>
    </recommendedName>
</protein>
<accession>A0A8J5X167</accession>
<evidence type="ECO:0000256" key="6">
    <source>
        <dbReference type="ARBA" id="ARBA00023163"/>
    </source>
</evidence>
<feature type="domain" description="C2H2-type" evidence="10">
    <location>
        <begin position="13"/>
        <end position="40"/>
    </location>
</feature>
<evidence type="ECO:0000313" key="12">
    <source>
        <dbReference type="Proteomes" id="UP000729402"/>
    </source>
</evidence>
<dbReference type="PANTHER" id="PTHR45801:SF117">
    <property type="entry name" value="OS07G0417400 PROTEIN"/>
    <property type="match status" value="1"/>
</dbReference>
<dbReference type="InterPro" id="IPR052426">
    <property type="entry name" value="Plant_dev_regulator"/>
</dbReference>
<evidence type="ECO:0000256" key="5">
    <source>
        <dbReference type="ARBA" id="ARBA00023015"/>
    </source>
</evidence>
<dbReference type="Proteomes" id="UP000729402">
    <property type="component" value="Unassembled WGS sequence"/>
</dbReference>
<dbReference type="OrthoDB" id="780709at2759"/>
<evidence type="ECO:0000256" key="7">
    <source>
        <dbReference type="ARBA" id="ARBA00023242"/>
    </source>
</evidence>
<evidence type="ECO:0000259" key="10">
    <source>
        <dbReference type="PROSITE" id="PS50157"/>
    </source>
</evidence>
<evidence type="ECO:0000256" key="4">
    <source>
        <dbReference type="ARBA" id="ARBA00022833"/>
    </source>
</evidence>
<dbReference type="EMBL" id="JAAALK010000079">
    <property type="protein sequence ID" value="KAG8099936.1"/>
    <property type="molecule type" value="Genomic_DNA"/>
</dbReference>
<evidence type="ECO:0000256" key="2">
    <source>
        <dbReference type="ARBA" id="ARBA00022723"/>
    </source>
</evidence>
<evidence type="ECO:0000256" key="1">
    <source>
        <dbReference type="ARBA" id="ARBA00004123"/>
    </source>
</evidence>
<gene>
    <name evidence="11" type="ORF">GUJ93_ZPchr0013g36645</name>
</gene>
<proteinExistence type="predicted"/>
<evidence type="ECO:0000256" key="3">
    <source>
        <dbReference type="ARBA" id="ARBA00022771"/>
    </source>
</evidence>
<name>A0A8J5X167_ZIZPA</name>
<dbReference type="Pfam" id="PF13912">
    <property type="entry name" value="zf-C2H2_6"/>
    <property type="match status" value="1"/>
</dbReference>
<comment type="subcellular location">
    <subcellularLocation>
        <location evidence="1">Nucleus</location>
    </subcellularLocation>
</comment>
<keyword evidence="2" id="KW-0479">Metal-binding</keyword>
<evidence type="ECO:0000256" key="8">
    <source>
        <dbReference type="PROSITE-ProRule" id="PRU00042"/>
    </source>
</evidence>
<evidence type="ECO:0000313" key="11">
    <source>
        <dbReference type="EMBL" id="KAG8099936.1"/>
    </source>
</evidence>
<organism evidence="11 12">
    <name type="scientific">Zizania palustris</name>
    <name type="common">Northern wild rice</name>
    <dbReference type="NCBI Taxonomy" id="103762"/>
    <lineage>
        <taxon>Eukaryota</taxon>
        <taxon>Viridiplantae</taxon>
        <taxon>Streptophyta</taxon>
        <taxon>Embryophyta</taxon>
        <taxon>Tracheophyta</taxon>
        <taxon>Spermatophyta</taxon>
        <taxon>Magnoliopsida</taxon>
        <taxon>Liliopsida</taxon>
        <taxon>Poales</taxon>
        <taxon>Poaceae</taxon>
        <taxon>BOP clade</taxon>
        <taxon>Oryzoideae</taxon>
        <taxon>Oryzeae</taxon>
        <taxon>Zizaniinae</taxon>
        <taxon>Zizania</taxon>
    </lineage>
</organism>
<keyword evidence="3 8" id="KW-0863">Zinc-finger</keyword>
<dbReference type="InterPro" id="IPR013087">
    <property type="entry name" value="Znf_C2H2_type"/>
</dbReference>
<feature type="region of interest" description="Disordered" evidence="9">
    <location>
        <begin position="37"/>
        <end position="57"/>
    </location>
</feature>
<keyword evidence="4" id="KW-0862">Zinc</keyword>
<evidence type="ECO:0000256" key="9">
    <source>
        <dbReference type="SAM" id="MobiDB-lite"/>
    </source>
</evidence>
<dbReference type="PANTHER" id="PTHR45801">
    <property type="entry name" value="OS07G0101800 PROTEIN"/>
    <property type="match status" value="1"/>
</dbReference>
<dbReference type="SMART" id="SM00355">
    <property type="entry name" value="ZnF_C2H2"/>
    <property type="match status" value="1"/>
</dbReference>
<keyword evidence="6" id="KW-0804">Transcription</keyword>